<organism evidence="2 3">
    <name type="scientific">Cellulomonas oligotrophica</name>
    <dbReference type="NCBI Taxonomy" id="931536"/>
    <lineage>
        <taxon>Bacteria</taxon>
        <taxon>Bacillati</taxon>
        <taxon>Actinomycetota</taxon>
        <taxon>Actinomycetes</taxon>
        <taxon>Micrococcales</taxon>
        <taxon>Cellulomonadaceae</taxon>
        <taxon>Cellulomonas</taxon>
    </lineage>
</organism>
<feature type="compositionally biased region" description="Basic and acidic residues" evidence="1">
    <location>
        <begin position="55"/>
        <end position="65"/>
    </location>
</feature>
<name>A0ABQ4DEN1_9CELL</name>
<feature type="region of interest" description="Disordered" evidence="1">
    <location>
        <begin position="17"/>
        <end position="94"/>
    </location>
</feature>
<proteinExistence type="predicted"/>
<reference evidence="2 3" key="1">
    <citation type="submission" date="2021-01" db="EMBL/GenBank/DDBJ databases">
        <title>Whole genome shotgun sequence of Cellulomonas oligotrophica NBRC 109435.</title>
        <authorList>
            <person name="Komaki H."/>
            <person name="Tamura T."/>
        </authorList>
    </citation>
    <scope>NUCLEOTIDE SEQUENCE [LARGE SCALE GENOMIC DNA]</scope>
    <source>
        <strain evidence="2 3">NBRC 109435</strain>
    </source>
</reference>
<dbReference type="Proteomes" id="UP000618382">
    <property type="component" value="Unassembled WGS sequence"/>
</dbReference>
<evidence type="ECO:0000313" key="3">
    <source>
        <dbReference type="Proteomes" id="UP000618382"/>
    </source>
</evidence>
<evidence type="ECO:0000313" key="2">
    <source>
        <dbReference type="EMBL" id="GIG34177.1"/>
    </source>
</evidence>
<accession>A0ABQ4DEN1</accession>
<evidence type="ECO:0000256" key="1">
    <source>
        <dbReference type="SAM" id="MobiDB-lite"/>
    </source>
</evidence>
<gene>
    <name evidence="2" type="ORF">Col01nite_33360</name>
</gene>
<sequence length="117" mass="12295">MVTIRPDRVAAGQRCFPAAQPHRHARETPRFPGGSRLRPVPDPVQGGRVPAAGRDGPRGVRDARLATRRAPRRPAGTALASGPGPAVMEPDDGGTHLRATVAAACPAAGLEETQRWT</sequence>
<keyword evidence="3" id="KW-1185">Reference proteome</keyword>
<comment type="caution">
    <text evidence="2">The sequence shown here is derived from an EMBL/GenBank/DDBJ whole genome shotgun (WGS) entry which is preliminary data.</text>
</comment>
<protein>
    <submittedName>
        <fullName evidence="2">Uncharacterized protein</fullName>
    </submittedName>
</protein>
<dbReference type="EMBL" id="BONN01000013">
    <property type="protein sequence ID" value="GIG34177.1"/>
    <property type="molecule type" value="Genomic_DNA"/>
</dbReference>